<name>A0A7L4ZLN1_9FLAO</name>
<evidence type="ECO:0000256" key="5">
    <source>
        <dbReference type="ARBA" id="ARBA00023012"/>
    </source>
</evidence>
<keyword evidence="6" id="KW-1133">Transmembrane helix</keyword>
<dbReference type="OrthoDB" id="943406at2"/>
<feature type="domain" description="Histidine kinase/HSP90-like ATPase" evidence="7">
    <location>
        <begin position="474"/>
        <end position="558"/>
    </location>
</feature>
<proteinExistence type="predicted"/>
<evidence type="ECO:0000256" key="2">
    <source>
        <dbReference type="ARBA" id="ARBA00012438"/>
    </source>
</evidence>
<dbReference type="AlphaFoldDB" id="A0A7L4ZLN1"/>
<dbReference type="PANTHER" id="PTHR24421">
    <property type="entry name" value="NITRATE/NITRITE SENSOR PROTEIN NARX-RELATED"/>
    <property type="match status" value="1"/>
</dbReference>
<gene>
    <name evidence="8" type="primary">comP_3</name>
    <name evidence="8" type="ORF">IMCC3317_24640</name>
</gene>
<dbReference type="GO" id="GO:0000160">
    <property type="term" value="P:phosphorelay signal transduction system"/>
    <property type="evidence" value="ECO:0007669"/>
    <property type="project" value="UniProtKB-KW"/>
</dbReference>
<dbReference type="Pfam" id="PF02518">
    <property type="entry name" value="HATPase_c"/>
    <property type="match status" value="1"/>
</dbReference>
<comment type="catalytic activity">
    <reaction evidence="1">
        <text>ATP + protein L-histidine = ADP + protein N-phospho-L-histidine.</text>
        <dbReference type="EC" id="2.7.13.3"/>
    </reaction>
</comment>
<feature type="transmembrane region" description="Helical" evidence="6">
    <location>
        <begin position="337"/>
        <end position="356"/>
    </location>
</feature>
<dbReference type="EC" id="2.7.13.3" evidence="2"/>
<organism evidence="8 9">
    <name type="scientific">Kordia antarctica</name>
    <dbReference type="NCBI Taxonomy" id="1218801"/>
    <lineage>
        <taxon>Bacteria</taxon>
        <taxon>Pseudomonadati</taxon>
        <taxon>Bacteroidota</taxon>
        <taxon>Flavobacteriia</taxon>
        <taxon>Flavobacteriales</taxon>
        <taxon>Flavobacteriaceae</taxon>
        <taxon>Kordia</taxon>
    </lineage>
</organism>
<dbReference type="PANTHER" id="PTHR24421:SF10">
    <property type="entry name" value="NITRATE_NITRITE SENSOR PROTEIN NARQ"/>
    <property type="match status" value="1"/>
</dbReference>
<accession>A0A7L4ZLN1</accession>
<keyword evidence="9" id="KW-1185">Reference proteome</keyword>
<keyword evidence="3 8" id="KW-0808">Transferase</keyword>
<dbReference type="Pfam" id="PF13181">
    <property type="entry name" value="TPR_8"/>
    <property type="match status" value="1"/>
</dbReference>
<evidence type="ECO:0000313" key="9">
    <source>
        <dbReference type="Proteomes" id="UP000464657"/>
    </source>
</evidence>
<protein>
    <recommendedName>
        <fullName evidence="2">histidine kinase</fullName>
        <ecNumber evidence="2">2.7.13.3</ecNumber>
    </recommendedName>
</protein>
<dbReference type="InterPro" id="IPR036890">
    <property type="entry name" value="HATPase_C_sf"/>
</dbReference>
<dbReference type="InterPro" id="IPR050482">
    <property type="entry name" value="Sensor_HK_TwoCompSys"/>
</dbReference>
<dbReference type="EMBL" id="CP019288">
    <property type="protein sequence ID" value="QHI37086.1"/>
    <property type="molecule type" value="Genomic_DNA"/>
</dbReference>
<dbReference type="SUPFAM" id="SSF48452">
    <property type="entry name" value="TPR-like"/>
    <property type="match status" value="1"/>
</dbReference>
<keyword evidence="6" id="KW-0472">Membrane</keyword>
<keyword evidence="5" id="KW-0902">Two-component regulatory system</keyword>
<dbReference type="InterPro" id="IPR003594">
    <property type="entry name" value="HATPase_dom"/>
</dbReference>
<keyword evidence="6" id="KW-0812">Transmembrane</keyword>
<evidence type="ECO:0000256" key="3">
    <source>
        <dbReference type="ARBA" id="ARBA00022679"/>
    </source>
</evidence>
<reference evidence="8 9" key="1">
    <citation type="journal article" date="2013" name="Int. J. Syst. Evol. Microbiol.">
        <title>Kordia antarctica sp. nov., isolated from Antarctic seawater.</title>
        <authorList>
            <person name="Baek K."/>
            <person name="Choi A."/>
            <person name="Kang I."/>
            <person name="Lee K."/>
            <person name="Cho J.C."/>
        </authorList>
    </citation>
    <scope>NUCLEOTIDE SEQUENCE [LARGE SCALE GENOMIC DNA]</scope>
    <source>
        <strain evidence="8 9">IMCC3317</strain>
    </source>
</reference>
<dbReference type="Proteomes" id="UP000464657">
    <property type="component" value="Chromosome"/>
</dbReference>
<dbReference type="InterPro" id="IPR011990">
    <property type="entry name" value="TPR-like_helical_dom_sf"/>
</dbReference>
<dbReference type="KEGG" id="kan:IMCC3317_24640"/>
<sequence>MKSNRTSFLFFVGFIFCLFFATTSVYGQVEMDSVTYYQELVKNSNTVDDLRKANTFFRKKIDGIEKDNPFVLYHKYDVASIEKKIGNYIESENLLVYILDNIEQFESSELRDYYQKSSFILLGNIYRDLKNKEKSIELYDRALQKAKIAKDSVVILNNKSNIYKDFEEYENSEKDLLTAYNLLPKLTDSIEIARVFDNLGFAYSKLRKLKGLEFLKKGLELREKLNDKKGLYSSYKQLAIHYKDYQNNSLAELYAMKAFNMSKEVNTPSFREDALGLLVEFSNYSYAKEYKRLNDSISDIKTLEENKFAIYRYDKSESEKRTLESELNNVIEKRRTLIYKFLGGIILVIAIFFIIIQRNRNKRHTIQQVHKTEKELSKKVHDELGNDIFYLMNQIQYNPAFLLEKEGLKVLNDLNDIYIKARDISKKYTNIDTGIGYKDELLNLLNSFGNATTKIVTNEITVAFWESVTPISKEQLYRILQELFTNMKKHSEASLVAVTFTKYKRYIVVKYVDNGKGAVATHISKNGLRNVENRIDEMKGTITFDTNPNEGFKVEIRFVA</sequence>
<dbReference type="Gene3D" id="1.25.40.10">
    <property type="entry name" value="Tetratricopeptide repeat domain"/>
    <property type="match status" value="2"/>
</dbReference>
<dbReference type="RefSeq" id="WP_160129738.1">
    <property type="nucleotide sequence ID" value="NZ_CP019288.1"/>
</dbReference>
<evidence type="ECO:0000256" key="6">
    <source>
        <dbReference type="SAM" id="Phobius"/>
    </source>
</evidence>
<evidence type="ECO:0000256" key="1">
    <source>
        <dbReference type="ARBA" id="ARBA00000085"/>
    </source>
</evidence>
<evidence type="ECO:0000313" key="8">
    <source>
        <dbReference type="EMBL" id="QHI37086.1"/>
    </source>
</evidence>
<dbReference type="GO" id="GO:0004673">
    <property type="term" value="F:protein histidine kinase activity"/>
    <property type="evidence" value="ECO:0007669"/>
    <property type="project" value="UniProtKB-EC"/>
</dbReference>
<dbReference type="InterPro" id="IPR019734">
    <property type="entry name" value="TPR_rpt"/>
</dbReference>
<dbReference type="CDD" id="cd16917">
    <property type="entry name" value="HATPase_UhpB-NarQ-NarX-like"/>
    <property type="match status" value="1"/>
</dbReference>
<dbReference type="SMART" id="SM00028">
    <property type="entry name" value="TPR"/>
    <property type="match status" value="3"/>
</dbReference>
<evidence type="ECO:0000259" key="7">
    <source>
        <dbReference type="Pfam" id="PF02518"/>
    </source>
</evidence>
<dbReference type="SUPFAM" id="SSF55874">
    <property type="entry name" value="ATPase domain of HSP90 chaperone/DNA topoisomerase II/histidine kinase"/>
    <property type="match status" value="1"/>
</dbReference>
<dbReference type="Gene3D" id="3.30.565.10">
    <property type="entry name" value="Histidine kinase-like ATPase, C-terminal domain"/>
    <property type="match status" value="1"/>
</dbReference>
<evidence type="ECO:0000256" key="4">
    <source>
        <dbReference type="ARBA" id="ARBA00022777"/>
    </source>
</evidence>
<keyword evidence="4 8" id="KW-0418">Kinase</keyword>